<gene>
    <name evidence="4" type="ORF">CBE89_07060</name>
</gene>
<dbReference type="EMBL" id="CP021252">
    <property type="protein sequence ID" value="ART21275.1"/>
    <property type="molecule type" value="Genomic_DNA"/>
</dbReference>
<feature type="compositionally biased region" description="Polar residues" evidence="1">
    <location>
        <begin position="61"/>
        <end position="98"/>
    </location>
</feature>
<dbReference type="SUPFAM" id="SSF53300">
    <property type="entry name" value="vWA-like"/>
    <property type="match status" value="1"/>
</dbReference>
<evidence type="ECO:0000313" key="5">
    <source>
        <dbReference type="Proteomes" id="UP000250197"/>
    </source>
</evidence>
<dbReference type="AlphaFoldDB" id="A0A2Z2J191"/>
<dbReference type="KEGG" id="cstr:CBE89_07060"/>
<protein>
    <recommendedName>
        <fullName evidence="3">VWFA domain-containing protein</fullName>
    </recommendedName>
</protein>
<feature type="domain" description="VWFA" evidence="3">
    <location>
        <begin position="110"/>
        <end position="262"/>
    </location>
</feature>
<dbReference type="InterPro" id="IPR002035">
    <property type="entry name" value="VWF_A"/>
</dbReference>
<proteinExistence type="predicted"/>
<keyword evidence="2" id="KW-1133">Transmembrane helix</keyword>
<evidence type="ECO:0000256" key="1">
    <source>
        <dbReference type="SAM" id="MobiDB-lite"/>
    </source>
</evidence>
<dbReference type="Gene3D" id="3.40.50.410">
    <property type="entry name" value="von Willebrand factor, type A domain"/>
    <property type="match status" value="1"/>
</dbReference>
<dbReference type="Pfam" id="PF00092">
    <property type="entry name" value="VWA"/>
    <property type="match status" value="1"/>
</dbReference>
<dbReference type="PROSITE" id="PS50234">
    <property type="entry name" value="VWFA"/>
    <property type="match status" value="1"/>
</dbReference>
<accession>A0A2Z2J191</accession>
<evidence type="ECO:0000259" key="3">
    <source>
        <dbReference type="PROSITE" id="PS50234"/>
    </source>
</evidence>
<dbReference type="InterPro" id="IPR036465">
    <property type="entry name" value="vWFA_dom_sf"/>
</dbReference>
<dbReference type="Proteomes" id="UP000250197">
    <property type="component" value="Chromosome"/>
</dbReference>
<evidence type="ECO:0000313" key="4">
    <source>
        <dbReference type="EMBL" id="ART21275.1"/>
    </source>
</evidence>
<evidence type="ECO:0000256" key="2">
    <source>
        <dbReference type="SAM" id="Phobius"/>
    </source>
</evidence>
<organism evidence="4 5">
    <name type="scientific">Corynebacterium striatum</name>
    <dbReference type="NCBI Taxonomy" id="43770"/>
    <lineage>
        <taxon>Bacteria</taxon>
        <taxon>Bacillati</taxon>
        <taxon>Actinomycetota</taxon>
        <taxon>Actinomycetes</taxon>
        <taxon>Mycobacteriales</taxon>
        <taxon>Corynebacteriaceae</taxon>
        <taxon>Corynebacterium</taxon>
    </lineage>
</organism>
<dbReference type="RefSeq" id="WP_086891369.1">
    <property type="nucleotide sequence ID" value="NZ_CP021252.1"/>
</dbReference>
<sequence length="287" mass="29011">MARHSNGKNTFAMAGWVLALLAAFILAIAVGLYFLLRGGGSPDATTATDSEVAETTAVDASGTQEANAETSAAASRSKEVPSSMSKADKSNASSTSAAPDNKAGATFADNTLVLLDTSDGLAPYFNPVTQALAKTAIALGEKDGLVSLWNYSSPISETATVGYRQNIGFGEAGPVAFAVQQFGTGGVPQTRSAVTAALTNASEQAAGTGKNAKVLLVTTGTAQDMDDSTFKQVLKEAESKDVTLSVVHVGDGDKDPVLDDAADPFTAVTDPSDEAAVAKALKAAAGA</sequence>
<feature type="region of interest" description="Disordered" evidence="1">
    <location>
        <begin position="44"/>
        <end position="101"/>
    </location>
</feature>
<reference evidence="4 5" key="1">
    <citation type="submission" date="2017-05" db="EMBL/GenBank/DDBJ databases">
        <title>Complete genome sequence of Corynebacterium striatum KC-Na-1 isolated from Neophocaena asiaeorientalis in Korea.</title>
        <authorList>
            <person name="Kim J.H."/>
            <person name="Lee K."/>
        </authorList>
    </citation>
    <scope>NUCLEOTIDE SEQUENCE [LARGE SCALE GENOMIC DNA]</scope>
    <source>
        <strain evidence="4 5">KC-Na-01</strain>
    </source>
</reference>
<keyword evidence="2" id="KW-0472">Membrane</keyword>
<name>A0A2Z2J191_CORST</name>
<keyword evidence="2" id="KW-0812">Transmembrane</keyword>
<feature type="transmembrane region" description="Helical" evidence="2">
    <location>
        <begin position="12"/>
        <end position="36"/>
    </location>
</feature>